<dbReference type="PANTHER" id="PTHR36529:SF1">
    <property type="entry name" value="GLYCOSYLTRANSFERASE"/>
    <property type="match status" value="1"/>
</dbReference>
<protein>
    <submittedName>
        <fullName evidence="1">Glycosyltransferase</fullName>
    </submittedName>
</protein>
<dbReference type="EMBL" id="QWEZ01000001">
    <property type="protein sequence ID" value="RRJ85020.1"/>
    <property type="molecule type" value="Genomic_DNA"/>
</dbReference>
<name>A0A3P3VQW9_9GAMM</name>
<dbReference type="Proteomes" id="UP000280792">
    <property type="component" value="Unassembled WGS sequence"/>
</dbReference>
<comment type="caution">
    <text evidence="1">The sequence shown here is derived from an EMBL/GenBank/DDBJ whole genome shotgun (WGS) entry which is preliminary data.</text>
</comment>
<evidence type="ECO:0000313" key="2">
    <source>
        <dbReference type="Proteomes" id="UP000280792"/>
    </source>
</evidence>
<reference evidence="1 2" key="1">
    <citation type="submission" date="2018-08" db="EMBL/GenBank/DDBJ databases">
        <authorList>
            <person name="Khan S.A."/>
        </authorList>
    </citation>
    <scope>NUCLEOTIDE SEQUENCE [LARGE SCALE GENOMIC DNA]</scope>
    <source>
        <strain evidence="1 2">GTF-13</strain>
    </source>
</reference>
<dbReference type="InterPro" id="IPR018641">
    <property type="entry name" value="Trfase_1_rSAM/seldom-assoc"/>
</dbReference>
<dbReference type="SUPFAM" id="SSF53448">
    <property type="entry name" value="Nucleotide-diphospho-sugar transferases"/>
    <property type="match status" value="1"/>
</dbReference>
<dbReference type="Gene3D" id="3.90.550.10">
    <property type="entry name" value="Spore Coat Polysaccharide Biosynthesis Protein SpsA, Chain A"/>
    <property type="match status" value="1"/>
</dbReference>
<gene>
    <name evidence="1" type="ORF">D0544_08060</name>
</gene>
<dbReference type="NCBIfam" id="TIGR04282">
    <property type="entry name" value="glyco_like_cofC"/>
    <property type="match status" value="1"/>
</dbReference>
<dbReference type="AlphaFoldDB" id="A0A3P3VQW9"/>
<reference evidence="1 2" key="2">
    <citation type="submission" date="2018-12" db="EMBL/GenBank/DDBJ databases">
        <title>Simiduia agarivorans gen. nov., sp. nov., a marine, agarolytic bacterium isolated from shallow coastal water from Keelung, Taiwan.</title>
        <authorList>
            <person name="Shieh W.Y."/>
        </authorList>
    </citation>
    <scope>NUCLEOTIDE SEQUENCE [LARGE SCALE GENOMIC DNA]</scope>
    <source>
        <strain evidence="1 2">GTF-13</strain>
    </source>
</reference>
<dbReference type="InterPro" id="IPR029044">
    <property type="entry name" value="Nucleotide-diphossugar_trans"/>
</dbReference>
<dbReference type="GO" id="GO:0016740">
    <property type="term" value="F:transferase activity"/>
    <property type="evidence" value="ECO:0007669"/>
    <property type="project" value="UniProtKB-KW"/>
</dbReference>
<keyword evidence="1" id="KW-0808">Transferase</keyword>
<organism evidence="1 2">
    <name type="scientific">Aestuariirhabdus litorea</name>
    <dbReference type="NCBI Taxonomy" id="2528527"/>
    <lineage>
        <taxon>Bacteria</taxon>
        <taxon>Pseudomonadati</taxon>
        <taxon>Pseudomonadota</taxon>
        <taxon>Gammaproteobacteria</taxon>
        <taxon>Oceanospirillales</taxon>
        <taxon>Aestuariirhabdaceae</taxon>
        <taxon>Aestuariirhabdus</taxon>
    </lineage>
</organism>
<dbReference type="PANTHER" id="PTHR36529">
    <property type="entry name" value="SLL1095 PROTEIN"/>
    <property type="match status" value="1"/>
</dbReference>
<evidence type="ECO:0000313" key="1">
    <source>
        <dbReference type="EMBL" id="RRJ85020.1"/>
    </source>
</evidence>
<sequence>MSLSKAILLFAKPPVSGRVKTRLIPSLGVEVATQVHAELLLHCASTLAQCPGVERQLWAGFDPQNPAFQEPVFKGWKRYLQVDGDLGDRMAAATAVALSHAQRAVVVGSDCPAMTPAYIEAAFEALEHHPVVLGPAEDGGYVLVGTRERVPELFQGIDWGSDRVLQQSRERLRKEGVGWVELETLWDVDRPEDFRRWRGR</sequence>
<dbReference type="RefSeq" id="WP_125015450.1">
    <property type="nucleotide sequence ID" value="NZ_QWEZ01000001.1"/>
</dbReference>
<accession>A0A3P3VQW9</accession>
<proteinExistence type="predicted"/>
<keyword evidence="2" id="KW-1185">Reference proteome</keyword>
<dbReference type="Pfam" id="PF09837">
    <property type="entry name" value="DUF2064"/>
    <property type="match status" value="1"/>
</dbReference>